<accession>K2MT51</accession>
<organism evidence="3 4">
    <name type="scientific">Trypanosoma cruzi marinkellei</name>
    <dbReference type="NCBI Taxonomy" id="85056"/>
    <lineage>
        <taxon>Eukaryota</taxon>
        <taxon>Discoba</taxon>
        <taxon>Euglenozoa</taxon>
        <taxon>Kinetoplastea</taxon>
        <taxon>Metakinetoplastina</taxon>
        <taxon>Trypanosomatida</taxon>
        <taxon>Trypanosomatidae</taxon>
        <taxon>Trypanosoma</taxon>
        <taxon>Schizotrypanum</taxon>
    </lineage>
</organism>
<feature type="transmembrane region" description="Helical" evidence="1">
    <location>
        <begin position="25"/>
        <end position="46"/>
    </location>
</feature>
<dbReference type="Gene3D" id="2.120.10.10">
    <property type="match status" value="1"/>
</dbReference>
<keyword evidence="4" id="KW-1185">Reference proteome</keyword>
<comment type="caution">
    <text evidence="3">The sequence shown here is derived from an EMBL/GenBank/DDBJ whole genome shotgun (WGS) entry which is preliminary data.</text>
</comment>
<evidence type="ECO:0000256" key="1">
    <source>
        <dbReference type="SAM" id="Phobius"/>
    </source>
</evidence>
<dbReference type="InterPro" id="IPR008377">
    <property type="entry name" value="Sialidase_trypan"/>
</dbReference>
<name>K2MT51_TRYCR</name>
<evidence type="ECO:0000313" key="3">
    <source>
        <dbReference type="EMBL" id="EKF28859.1"/>
    </source>
</evidence>
<dbReference type="GO" id="GO:0004308">
    <property type="term" value="F:exo-alpha-sialidase activity"/>
    <property type="evidence" value="ECO:0007669"/>
    <property type="project" value="InterPro"/>
</dbReference>
<dbReference type="OrthoDB" id="10368262at2759"/>
<sequence>MTGSSGRRREGGESEQQRPNMSRHLFYSVVLLLVVMMHCACGAAAAGEGNVDKRVDALMGIKWEKIDSWEDVSDAGGKYSSLRGPSLVEVQGHVFAIAEAHCKDGVDCSDASFTGIASKHLSLSGDGVATEISVANAVVRGTDLLKEGSEGISNRNGMLRPTTLVIGDSVYMLLGNCSRTKQQIEGNNERGLLLVKGTVTDVGEKRKIIWNETHVVKPQGKGYSHSLTELLGGGGSGAVMRDGALVFPMQAKYKDGTSVLLSMRLPNSGNKWELSSKKPGKGCMDPSVAKWKDEYGEYLFMMAHCAGGYYDIYGSTADGVNWYPLGQPITRVWGNSRDRVGYGVRSGFATAIIEKRR</sequence>
<keyword evidence="1" id="KW-0812">Transmembrane</keyword>
<dbReference type="SUPFAM" id="SSF50939">
    <property type="entry name" value="Sialidases"/>
    <property type="match status" value="1"/>
</dbReference>
<dbReference type="EMBL" id="AHKC01014676">
    <property type="protein sequence ID" value="EKF28859.1"/>
    <property type="molecule type" value="Genomic_DNA"/>
</dbReference>
<proteinExistence type="predicted"/>
<keyword evidence="1" id="KW-1133">Transmembrane helix</keyword>
<dbReference type="Pfam" id="PF13859">
    <property type="entry name" value="BNR_3"/>
    <property type="match status" value="1"/>
</dbReference>
<dbReference type="PRINTS" id="PR01803">
    <property type="entry name" value="TCSIALIDASE"/>
</dbReference>
<dbReference type="InterPro" id="IPR011040">
    <property type="entry name" value="Sialidase"/>
</dbReference>
<dbReference type="Proteomes" id="UP000007350">
    <property type="component" value="Unassembled WGS sequence"/>
</dbReference>
<evidence type="ECO:0000313" key="4">
    <source>
        <dbReference type="Proteomes" id="UP000007350"/>
    </source>
</evidence>
<keyword evidence="1" id="KW-0472">Membrane</keyword>
<reference evidence="3 4" key="1">
    <citation type="journal article" date="2012" name="BMC Genomics">
        <title>Comparative genomic analysis of human infective Trypanosoma cruzi lineages with the bat-restricted subspecies T. cruzi marinkellei.</title>
        <authorList>
            <person name="Franzen O."/>
            <person name="Talavera-Lopez C."/>
            <person name="Ochaya S."/>
            <person name="Butler C.E."/>
            <person name="Messenger L.A."/>
            <person name="Lewis M.D."/>
            <person name="Llewellyn M.S."/>
            <person name="Marinkelle C.J."/>
            <person name="Tyler K.M."/>
            <person name="Miles M.A."/>
            <person name="Andersson B."/>
        </authorList>
    </citation>
    <scope>NUCLEOTIDE SEQUENCE [LARGE SCALE GENOMIC DNA]</scope>
    <source>
        <strain evidence="3 4">B7</strain>
    </source>
</reference>
<dbReference type="AlphaFoldDB" id="K2MT51"/>
<feature type="domain" description="Sialidase" evidence="2">
    <location>
        <begin position="85"/>
        <end position="356"/>
    </location>
</feature>
<evidence type="ECO:0000259" key="2">
    <source>
        <dbReference type="Pfam" id="PF13859"/>
    </source>
</evidence>
<gene>
    <name evidence="3" type="ORF">MOQ_007377</name>
</gene>
<dbReference type="InterPro" id="IPR036278">
    <property type="entry name" value="Sialidase_sf"/>
</dbReference>
<dbReference type="CDD" id="cd15482">
    <property type="entry name" value="Sialidase_non-viral"/>
    <property type="match status" value="1"/>
</dbReference>
<protein>
    <submittedName>
        <fullName evidence="3">Trans-sialidase, putative</fullName>
    </submittedName>
</protein>